<dbReference type="GO" id="GO:0005886">
    <property type="term" value="C:plasma membrane"/>
    <property type="evidence" value="ECO:0007669"/>
    <property type="project" value="UniProtKB-SubCell"/>
</dbReference>
<name>F5YB65_LEAAZ</name>
<accession>F5YB65</accession>
<feature type="transmembrane region" description="Helical" evidence="8">
    <location>
        <begin position="181"/>
        <end position="202"/>
    </location>
</feature>
<dbReference type="PANTHER" id="PTHR43848">
    <property type="entry name" value="PUTRESCINE TRANSPORT SYSTEM PERMEASE PROTEIN POTI"/>
    <property type="match status" value="1"/>
</dbReference>
<dbReference type="InParanoid" id="F5YB65"/>
<evidence type="ECO:0000256" key="1">
    <source>
        <dbReference type="ARBA" id="ARBA00004651"/>
    </source>
</evidence>
<keyword evidence="7 8" id="KW-0472">Membrane</keyword>
<dbReference type="STRING" id="545695.TREAZ_3004"/>
<dbReference type="Pfam" id="PF00528">
    <property type="entry name" value="BPD_transp_1"/>
    <property type="match status" value="1"/>
</dbReference>
<dbReference type="KEGG" id="taz:TREAZ_3004"/>
<gene>
    <name evidence="10" type="ordered locus">TREAZ_3004</name>
</gene>
<evidence type="ECO:0000256" key="3">
    <source>
        <dbReference type="ARBA" id="ARBA00022448"/>
    </source>
</evidence>
<evidence type="ECO:0000256" key="8">
    <source>
        <dbReference type="RuleBase" id="RU363032"/>
    </source>
</evidence>
<evidence type="ECO:0000256" key="7">
    <source>
        <dbReference type="ARBA" id="ARBA00023136"/>
    </source>
</evidence>
<evidence type="ECO:0000313" key="10">
    <source>
        <dbReference type="EMBL" id="AEF81990.1"/>
    </source>
</evidence>
<dbReference type="HOGENOM" id="CLU_016047_3_0_12"/>
<dbReference type="GO" id="GO:0055085">
    <property type="term" value="P:transmembrane transport"/>
    <property type="evidence" value="ECO:0007669"/>
    <property type="project" value="InterPro"/>
</dbReference>
<proteinExistence type="inferred from homology"/>
<keyword evidence="6 8" id="KW-1133">Transmembrane helix</keyword>
<evidence type="ECO:0000256" key="6">
    <source>
        <dbReference type="ARBA" id="ARBA00022989"/>
    </source>
</evidence>
<dbReference type="RefSeq" id="WP_015712546.1">
    <property type="nucleotide sequence ID" value="NC_015577.1"/>
</dbReference>
<dbReference type="PROSITE" id="PS50928">
    <property type="entry name" value="ABC_TM1"/>
    <property type="match status" value="1"/>
</dbReference>
<keyword evidence="3 8" id="KW-0813">Transport</keyword>
<feature type="transmembrane region" description="Helical" evidence="8">
    <location>
        <begin position="66"/>
        <end position="85"/>
    </location>
</feature>
<evidence type="ECO:0000256" key="5">
    <source>
        <dbReference type="ARBA" id="ARBA00022692"/>
    </source>
</evidence>
<dbReference type="AlphaFoldDB" id="F5YB65"/>
<dbReference type="GO" id="GO:0016740">
    <property type="term" value="F:transferase activity"/>
    <property type="evidence" value="ECO:0007669"/>
    <property type="project" value="UniProtKB-KW"/>
</dbReference>
<keyword evidence="10" id="KW-0808">Transferase</keyword>
<comment type="subcellular location">
    <subcellularLocation>
        <location evidence="1 8">Cell membrane</location>
        <topology evidence="1 8">Multi-pass membrane protein</topology>
    </subcellularLocation>
</comment>
<dbReference type="InterPro" id="IPR000515">
    <property type="entry name" value="MetI-like"/>
</dbReference>
<evidence type="ECO:0000313" key="11">
    <source>
        <dbReference type="Proteomes" id="UP000009222"/>
    </source>
</evidence>
<feature type="transmembrane region" description="Helical" evidence="8">
    <location>
        <begin position="12"/>
        <end position="32"/>
    </location>
</feature>
<dbReference type="PANTHER" id="PTHR43848:SF2">
    <property type="entry name" value="PUTRESCINE TRANSPORT SYSTEM PERMEASE PROTEIN POTI"/>
    <property type="match status" value="1"/>
</dbReference>
<evidence type="ECO:0000259" key="9">
    <source>
        <dbReference type="PROSITE" id="PS50928"/>
    </source>
</evidence>
<feature type="transmembrane region" description="Helical" evidence="8">
    <location>
        <begin position="133"/>
        <end position="152"/>
    </location>
</feature>
<evidence type="ECO:0000256" key="4">
    <source>
        <dbReference type="ARBA" id="ARBA00022475"/>
    </source>
</evidence>
<keyword evidence="4" id="KW-1003">Cell membrane</keyword>
<reference evidence="11" key="1">
    <citation type="submission" date="2009-12" db="EMBL/GenBank/DDBJ databases">
        <title>Complete sequence of Treponema azotonutricium strain ZAS-9.</title>
        <authorList>
            <person name="Tetu S.G."/>
            <person name="Matson E."/>
            <person name="Ren Q."/>
            <person name="Seshadri R."/>
            <person name="Elbourne L."/>
            <person name="Hassan K.A."/>
            <person name="Durkin A."/>
            <person name="Radune D."/>
            <person name="Mohamoud Y."/>
            <person name="Shay R."/>
            <person name="Jin S."/>
            <person name="Zhang X."/>
            <person name="Lucey K."/>
            <person name="Ballor N.R."/>
            <person name="Ottesen E."/>
            <person name="Rosenthal R."/>
            <person name="Allen A."/>
            <person name="Leadbetter J.R."/>
            <person name="Paulsen I.T."/>
        </authorList>
    </citation>
    <scope>NUCLEOTIDE SEQUENCE [LARGE SCALE GENOMIC DNA]</scope>
    <source>
        <strain evidence="11">ATCC BAA-888 / DSM 13862 / ZAS-9</strain>
    </source>
</reference>
<dbReference type="EMBL" id="CP001841">
    <property type="protein sequence ID" value="AEF81990.1"/>
    <property type="molecule type" value="Genomic_DNA"/>
</dbReference>
<dbReference type="Proteomes" id="UP000009222">
    <property type="component" value="Chromosome"/>
</dbReference>
<sequence length="270" mass="29663">MRGAKGRGRKIYIALLLTLMYVPIVLVIVYSFNQSRLSSVWSGFTLSWYRELFRDRAIFEALRNSLVLAVISSFSAAVIGTLGAVGMARLKPPPGKIGKAMEYLSILPIMIPEIILGMVMLAFFSLLGLPLGMLTLILAHTCFCIPYIYLLVKARLAGLDKSFAEAARNLGANEWRAFRDITFPLILPAVVSGILLSFAMSFDDVIISVFVTGPHTNTLPIRIYSQMKTGVTPKTNALCTLVFAATVLLCILSTVAARIRVKTPKKEQSK</sequence>
<organism evidence="10 11">
    <name type="scientific">Leadbettera azotonutricia (strain ATCC BAA-888 / DSM 13862 / ZAS-9)</name>
    <name type="common">Treponema azotonutricium</name>
    <dbReference type="NCBI Taxonomy" id="545695"/>
    <lineage>
        <taxon>Bacteria</taxon>
        <taxon>Pseudomonadati</taxon>
        <taxon>Spirochaetota</taxon>
        <taxon>Spirochaetia</taxon>
        <taxon>Spirochaetales</taxon>
        <taxon>Breznakiellaceae</taxon>
        <taxon>Leadbettera</taxon>
    </lineage>
</organism>
<evidence type="ECO:0000256" key="2">
    <source>
        <dbReference type="ARBA" id="ARBA00007069"/>
    </source>
</evidence>
<dbReference type="InterPro" id="IPR035906">
    <property type="entry name" value="MetI-like_sf"/>
</dbReference>
<dbReference type="InterPro" id="IPR051789">
    <property type="entry name" value="Bact_Polyamine_Transport"/>
</dbReference>
<keyword evidence="11" id="KW-1185">Reference proteome</keyword>
<keyword evidence="5 8" id="KW-0812">Transmembrane</keyword>
<reference evidence="10 11" key="2">
    <citation type="journal article" date="2011" name="ISME J.">
        <title>RNA-seq reveals cooperative metabolic interactions between two termite-gut spirochete species in co-culture.</title>
        <authorList>
            <person name="Rosenthal A.Z."/>
            <person name="Matson E.G."/>
            <person name="Eldar A."/>
            <person name="Leadbetter J.R."/>
        </authorList>
    </citation>
    <scope>NUCLEOTIDE SEQUENCE [LARGE SCALE GENOMIC DNA]</scope>
    <source>
        <strain evidence="11">ATCC BAA-888 / DSM 13862 / ZAS-9</strain>
    </source>
</reference>
<feature type="transmembrane region" description="Helical" evidence="8">
    <location>
        <begin position="106"/>
        <end position="127"/>
    </location>
</feature>
<comment type="similarity">
    <text evidence="2">Belongs to the binding-protein-dependent transport system permease family. CysTW subfamily.</text>
</comment>
<feature type="transmembrane region" description="Helical" evidence="8">
    <location>
        <begin position="235"/>
        <end position="257"/>
    </location>
</feature>
<dbReference type="eggNOG" id="COG1177">
    <property type="taxonomic scope" value="Bacteria"/>
</dbReference>
<protein>
    <submittedName>
        <fullName evidence="10">Ornithine carbamoyltransferase</fullName>
    </submittedName>
</protein>
<dbReference type="Gene3D" id="1.10.3720.10">
    <property type="entry name" value="MetI-like"/>
    <property type="match status" value="1"/>
</dbReference>
<feature type="domain" description="ABC transmembrane type-1" evidence="9">
    <location>
        <begin position="62"/>
        <end position="260"/>
    </location>
</feature>
<dbReference type="SUPFAM" id="SSF161098">
    <property type="entry name" value="MetI-like"/>
    <property type="match status" value="1"/>
</dbReference>
<dbReference type="CDD" id="cd06261">
    <property type="entry name" value="TM_PBP2"/>
    <property type="match status" value="1"/>
</dbReference>